<dbReference type="Proteomes" id="UP000663851">
    <property type="component" value="Unassembled WGS sequence"/>
</dbReference>
<proteinExistence type="predicted"/>
<keyword evidence="3" id="KW-0732">Signal</keyword>
<feature type="signal peptide" evidence="3">
    <location>
        <begin position="1"/>
        <end position="23"/>
    </location>
</feature>
<dbReference type="EMBL" id="CAJOBP010001302">
    <property type="protein sequence ID" value="CAF4272845.1"/>
    <property type="molecule type" value="Genomic_DNA"/>
</dbReference>
<organism evidence="5 7">
    <name type="scientific">Rotaria socialis</name>
    <dbReference type="NCBI Taxonomy" id="392032"/>
    <lineage>
        <taxon>Eukaryota</taxon>
        <taxon>Metazoa</taxon>
        <taxon>Spiralia</taxon>
        <taxon>Gnathifera</taxon>
        <taxon>Rotifera</taxon>
        <taxon>Eurotatoria</taxon>
        <taxon>Bdelloidea</taxon>
        <taxon>Philodinida</taxon>
        <taxon>Philodinidae</taxon>
        <taxon>Rotaria</taxon>
    </lineage>
</organism>
<evidence type="ECO:0000256" key="1">
    <source>
        <dbReference type="SAM" id="MobiDB-lite"/>
    </source>
</evidence>
<dbReference type="EMBL" id="CAJOBR010002511">
    <property type="protein sequence ID" value="CAF4686694.1"/>
    <property type="molecule type" value="Genomic_DNA"/>
</dbReference>
<keyword evidence="7" id="KW-1185">Reference proteome</keyword>
<feature type="region of interest" description="Disordered" evidence="1">
    <location>
        <begin position="279"/>
        <end position="302"/>
    </location>
</feature>
<evidence type="ECO:0000256" key="2">
    <source>
        <dbReference type="SAM" id="Phobius"/>
    </source>
</evidence>
<accession>A0A820GAX2</accession>
<protein>
    <submittedName>
        <fullName evidence="5">Uncharacterized protein</fullName>
    </submittedName>
</protein>
<reference evidence="5" key="1">
    <citation type="submission" date="2021-02" db="EMBL/GenBank/DDBJ databases">
        <authorList>
            <person name="Nowell W R."/>
        </authorList>
    </citation>
    <scope>NUCLEOTIDE SEQUENCE</scope>
</reference>
<evidence type="ECO:0000256" key="3">
    <source>
        <dbReference type="SAM" id="SignalP"/>
    </source>
</evidence>
<comment type="caution">
    <text evidence="5">The sequence shown here is derived from an EMBL/GenBank/DDBJ whole genome shotgun (WGS) entry which is preliminary data.</text>
</comment>
<gene>
    <name evidence="4" type="ORF">HFQ381_LOCUS4626</name>
    <name evidence="6" type="ORF">QYT958_LOCUS16952</name>
    <name evidence="5" type="ORF">UJA718_LOCUS10895</name>
</gene>
<dbReference type="Proteomes" id="UP000663873">
    <property type="component" value="Unassembled WGS sequence"/>
</dbReference>
<feature type="transmembrane region" description="Helical" evidence="2">
    <location>
        <begin position="249"/>
        <end position="270"/>
    </location>
</feature>
<feature type="compositionally biased region" description="Polar residues" evidence="1">
    <location>
        <begin position="279"/>
        <end position="293"/>
    </location>
</feature>
<name>A0A820GAX2_9BILA</name>
<evidence type="ECO:0000313" key="6">
    <source>
        <dbReference type="EMBL" id="CAF4686694.1"/>
    </source>
</evidence>
<evidence type="ECO:0000313" key="7">
    <source>
        <dbReference type="Proteomes" id="UP000663873"/>
    </source>
</evidence>
<dbReference type="Proteomes" id="UP000663848">
    <property type="component" value="Unassembled WGS sequence"/>
</dbReference>
<sequence length="302" mass="35021">MNTSNNLFLFLIVLLATQSFTICLKTEIKFYLNNVPTLFRCKKNGPLFYFDHFPDDDILYEALKIENSLVCDLSLASIDRRAIVDVTRLDLLCEILHGKRHVNEFLLFLSKCSKDLCKKSIPSTATIITEYKTGHINIERINLIFHESHPSQLLIGKLTDDKYLRTNYSLKNGDIRTNQIVFEYDDRNYLNYYPSQSETHLDHNMIYKAVAEFEATNSKGIRILLRKFDASPDNSSSINKPINVDLSKYSTWILLFMILLTCICACCYISKNKTKTKQMKISNRSSEQSQYSHETLDDIFNE</sequence>
<evidence type="ECO:0000313" key="5">
    <source>
        <dbReference type="EMBL" id="CAF4272845.1"/>
    </source>
</evidence>
<feature type="chain" id="PRO_5036236814" evidence="3">
    <location>
        <begin position="24"/>
        <end position="302"/>
    </location>
</feature>
<keyword evidence="2" id="KW-0472">Membrane</keyword>
<keyword evidence="2" id="KW-1133">Transmembrane helix</keyword>
<evidence type="ECO:0000313" key="4">
    <source>
        <dbReference type="EMBL" id="CAF4155530.1"/>
    </source>
</evidence>
<dbReference type="AlphaFoldDB" id="A0A820GAX2"/>
<dbReference type="EMBL" id="CAJOBO010000185">
    <property type="protein sequence ID" value="CAF4155530.1"/>
    <property type="molecule type" value="Genomic_DNA"/>
</dbReference>
<keyword evidence="2" id="KW-0812">Transmembrane</keyword>